<accession>A0A6A7KB46</accession>
<protein>
    <submittedName>
        <fullName evidence="3">DUF2089 family protein</fullName>
    </submittedName>
</protein>
<feature type="domain" description="DUF2089" evidence="1">
    <location>
        <begin position="43"/>
        <end position="89"/>
    </location>
</feature>
<dbReference type="Proteomes" id="UP000440004">
    <property type="component" value="Unassembled WGS sequence"/>
</dbReference>
<organism evidence="3 4">
    <name type="scientific">Alkalibaculum sporogenes</name>
    <dbReference type="NCBI Taxonomy" id="2655001"/>
    <lineage>
        <taxon>Bacteria</taxon>
        <taxon>Bacillati</taxon>
        <taxon>Bacillota</taxon>
        <taxon>Clostridia</taxon>
        <taxon>Eubacteriales</taxon>
        <taxon>Eubacteriaceae</taxon>
        <taxon>Alkalibaculum</taxon>
    </lineage>
</organism>
<name>A0A6A7KB46_9FIRM</name>
<dbReference type="InterPro" id="IPR053957">
    <property type="entry name" value="DUF2089_Zn_ribbon"/>
</dbReference>
<dbReference type="EMBL" id="WHNX01000026">
    <property type="protein sequence ID" value="MPW26769.1"/>
    <property type="molecule type" value="Genomic_DNA"/>
</dbReference>
<dbReference type="Pfam" id="PF09862">
    <property type="entry name" value="DUF2089"/>
    <property type="match status" value="1"/>
</dbReference>
<gene>
    <name evidence="3" type="ORF">GC105_13335</name>
</gene>
<dbReference type="RefSeq" id="WP_152805695.1">
    <property type="nucleotide sequence ID" value="NZ_WHNX01000026.1"/>
</dbReference>
<keyword evidence="4" id="KW-1185">Reference proteome</keyword>
<sequence>MKYFKTPSKCPVCGDQLLVRKLSCKKCNTKIEGDFLNCKFCQLPQEQLDFLEVFIQSRGSIKDVEKALSISYPTVRSKLDNLIESLGYKLDHYQEDKIVDEQRENILISVEKGEISVKDAAVKLNKLK</sequence>
<reference evidence="3 4" key="1">
    <citation type="submission" date="2019-10" db="EMBL/GenBank/DDBJ databases">
        <title>Alkalibaculum tamaniensis sp.nov., a new alkaliphilic acetogen, isolated on methoxylated aromatics from a mud volcano.</title>
        <authorList>
            <person name="Khomyakova M.A."/>
            <person name="Merkel A.Y."/>
            <person name="Bonch-Osmolovskaya E.A."/>
            <person name="Slobodkin A.I."/>
        </authorList>
    </citation>
    <scope>NUCLEOTIDE SEQUENCE [LARGE SCALE GENOMIC DNA]</scope>
    <source>
        <strain evidence="3 4">M08DMB</strain>
    </source>
</reference>
<comment type="caution">
    <text evidence="3">The sequence shown here is derived from an EMBL/GenBank/DDBJ whole genome shotgun (WGS) entry which is preliminary data.</text>
</comment>
<dbReference type="AlphaFoldDB" id="A0A6A7KB46"/>
<evidence type="ECO:0000313" key="4">
    <source>
        <dbReference type="Proteomes" id="UP000440004"/>
    </source>
</evidence>
<evidence type="ECO:0000259" key="1">
    <source>
        <dbReference type="Pfam" id="PF09862"/>
    </source>
</evidence>
<dbReference type="InterPro" id="IPR018658">
    <property type="entry name" value="DUF2089"/>
</dbReference>
<dbReference type="Pfam" id="PF22747">
    <property type="entry name" value="Zn_ribbon_DUF2089"/>
    <property type="match status" value="1"/>
</dbReference>
<feature type="domain" description="DUF2089" evidence="2">
    <location>
        <begin position="10"/>
        <end position="41"/>
    </location>
</feature>
<evidence type="ECO:0000313" key="3">
    <source>
        <dbReference type="EMBL" id="MPW26769.1"/>
    </source>
</evidence>
<evidence type="ECO:0000259" key="2">
    <source>
        <dbReference type="Pfam" id="PF22747"/>
    </source>
</evidence>
<proteinExistence type="predicted"/>